<dbReference type="STRING" id="29367.CLPUN_04200"/>
<gene>
    <name evidence="9" type="ORF">CLPUN_04200</name>
</gene>
<accession>A0A1S8TX33</accession>
<evidence type="ECO:0000256" key="3">
    <source>
        <dbReference type="ARBA" id="ARBA00022490"/>
    </source>
</evidence>
<dbReference type="SUPFAM" id="SSF52728">
    <property type="entry name" value="PTS IIb component"/>
    <property type="match status" value="1"/>
</dbReference>
<evidence type="ECO:0000313" key="10">
    <source>
        <dbReference type="Proteomes" id="UP000190890"/>
    </source>
</evidence>
<dbReference type="InterPro" id="IPR004720">
    <property type="entry name" value="PTS_IIB_sorbose-sp"/>
</dbReference>
<dbReference type="EMBL" id="LZZM01000022">
    <property type="protein sequence ID" value="OOM82281.1"/>
    <property type="molecule type" value="Genomic_DNA"/>
</dbReference>
<dbReference type="RefSeq" id="WP_077845723.1">
    <property type="nucleotide sequence ID" value="NZ_LZZM01000022.1"/>
</dbReference>
<evidence type="ECO:0000259" key="8">
    <source>
        <dbReference type="PROSITE" id="PS51101"/>
    </source>
</evidence>
<evidence type="ECO:0000256" key="5">
    <source>
        <dbReference type="ARBA" id="ARBA00022679"/>
    </source>
</evidence>
<dbReference type="GO" id="GO:0016301">
    <property type="term" value="F:kinase activity"/>
    <property type="evidence" value="ECO:0007669"/>
    <property type="project" value="UniProtKB-KW"/>
</dbReference>
<keyword evidence="5 9" id="KW-0808">Transferase</keyword>
<dbReference type="GO" id="GO:0009401">
    <property type="term" value="P:phosphoenolpyruvate-dependent sugar phosphotransferase system"/>
    <property type="evidence" value="ECO:0007669"/>
    <property type="project" value="UniProtKB-KW"/>
</dbReference>
<dbReference type="Proteomes" id="UP000190890">
    <property type="component" value="Unassembled WGS sequence"/>
</dbReference>
<comment type="caution">
    <text evidence="9">The sequence shown here is derived from an EMBL/GenBank/DDBJ whole genome shotgun (WGS) entry which is preliminary data.</text>
</comment>
<feature type="domain" description="PTS EIIB type-4" evidence="8">
    <location>
        <begin position="1"/>
        <end position="163"/>
    </location>
</feature>
<keyword evidence="4" id="KW-0762">Sugar transport</keyword>
<proteinExistence type="predicted"/>
<organism evidence="9 10">
    <name type="scientific">Clostridium puniceum</name>
    <dbReference type="NCBI Taxonomy" id="29367"/>
    <lineage>
        <taxon>Bacteria</taxon>
        <taxon>Bacillati</taxon>
        <taxon>Bacillota</taxon>
        <taxon>Clostridia</taxon>
        <taxon>Eubacteriales</taxon>
        <taxon>Clostridiaceae</taxon>
        <taxon>Clostridium</taxon>
    </lineage>
</organism>
<dbReference type="GO" id="GO:0005737">
    <property type="term" value="C:cytoplasm"/>
    <property type="evidence" value="ECO:0007669"/>
    <property type="project" value="UniProtKB-SubCell"/>
</dbReference>
<evidence type="ECO:0000256" key="4">
    <source>
        <dbReference type="ARBA" id="ARBA00022597"/>
    </source>
</evidence>
<dbReference type="InterPro" id="IPR036667">
    <property type="entry name" value="PTS_IIB_sorbose-sp_sf"/>
</dbReference>
<evidence type="ECO:0000256" key="1">
    <source>
        <dbReference type="ARBA" id="ARBA00004496"/>
    </source>
</evidence>
<dbReference type="GO" id="GO:0008982">
    <property type="term" value="F:protein-N(PI)-phosphohistidine-sugar phosphotransferase activity"/>
    <property type="evidence" value="ECO:0007669"/>
    <property type="project" value="InterPro"/>
</dbReference>
<dbReference type="PROSITE" id="PS51101">
    <property type="entry name" value="PTS_EIIB_TYPE_4"/>
    <property type="match status" value="1"/>
</dbReference>
<evidence type="ECO:0000313" key="9">
    <source>
        <dbReference type="EMBL" id="OOM82281.1"/>
    </source>
</evidence>
<keyword evidence="2" id="KW-0813">Transport</keyword>
<reference evidence="9 10" key="1">
    <citation type="submission" date="2016-05" db="EMBL/GenBank/DDBJ databases">
        <title>Microbial solvent formation.</title>
        <authorList>
            <person name="Poehlein A."/>
            <person name="Montoya Solano J.D."/>
            <person name="Flitsch S."/>
            <person name="Krabben P."/>
            <person name="Duerre P."/>
            <person name="Daniel R."/>
        </authorList>
    </citation>
    <scope>NUCLEOTIDE SEQUENCE [LARGE SCALE GENOMIC DNA]</scope>
    <source>
        <strain evidence="9 10">DSM 2619</strain>
    </source>
</reference>
<dbReference type="EC" id="2.7.1.191" evidence="9"/>
<keyword evidence="6" id="KW-0598">Phosphotransferase system</keyword>
<evidence type="ECO:0000256" key="6">
    <source>
        <dbReference type="ARBA" id="ARBA00022683"/>
    </source>
</evidence>
<evidence type="ECO:0000256" key="7">
    <source>
        <dbReference type="ARBA" id="ARBA00022777"/>
    </source>
</evidence>
<dbReference type="Pfam" id="PF03830">
    <property type="entry name" value="PTSIIB_sorb"/>
    <property type="match status" value="1"/>
</dbReference>
<dbReference type="OrthoDB" id="9788818at2"/>
<keyword evidence="10" id="KW-1185">Reference proteome</keyword>
<keyword evidence="7" id="KW-0418">Kinase</keyword>
<protein>
    <submittedName>
        <fullName evidence="9">Putative phosphotransferase enzyme IIB component</fullName>
        <ecNumber evidence="9">2.7.1.191</ecNumber>
    </submittedName>
</protein>
<name>A0A1S8TX33_9CLOT</name>
<dbReference type="AlphaFoldDB" id="A0A1S8TX33"/>
<evidence type="ECO:0000256" key="2">
    <source>
        <dbReference type="ARBA" id="ARBA00022448"/>
    </source>
</evidence>
<comment type="subcellular location">
    <subcellularLocation>
        <location evidence="1">Cytoplasm</location>
    </subcellularLocation>
</comment>
<dbReference type="Gene3D" id="3.40.35.10">
    <property type="entry name" value="Phosphotransferase system, sorbose subfamily IIB component"/>
    <property type="match status" value="1"/>
</dbReference>
<keyword evidence="3" id="KW-0963">Cytoplasm</keyword>
<sequence length="163" mass="18066">MISMVRIDDRLIHGQVAVMWSKQLGISRIVVANDKIAANDMQSSALKMAAPAGIKAFILPVQKAVELLNDPRAASMKILVLSNNPKDIYEVLQGVNEKPLLNLANYGRIGGALSEKEKLTDTVYVTNEDKETFNKIFDMGYDFEYQPLPSDQKQSLKQLLGGK</sequence>